<reference evidence="4" key="1">
    <citation type="journal article" date="2019" name="Int. J. Syst. Evol. Microbiol.">
        <title>The Global Catalogue of Microorganisms (GCM) 10K type strain sequencing project: providing services to taxonomists for standard genome sequencing and annotation.</title>
        <authorList>
            <consortium name="The Broad Institute Genomics Platform"/>
            <consortium name="The Broad Institute Genome Sequencing Center for Infectious Disease"/>
            <person name="Wu L."/>
            <person name="Ma J."/>
        </authorList>
    </citation>
    <scope>NUCLEOTIDE SEQUENCE [LARGE SCALE GENOMIC DNA]</scope>
    <source>
        <strain evidence="4">CGMCC 1.16031</strain>
    </source>
</reference>
<dbReference type="Proteomes" id="UP001596364">
    <property type="component" value="Unassembled WGS sequence"/>
</dbReference>
<accession>A0ABW1XI11</accession>
<evidence type="ECO:0000313" key="3">
    <source>
        <dbReference type="EMBL" id="MFC6439431.1"/>
    </source>
</evidence>
<dbReference type="RefSeq" id="WP_131257279.1">
    <property type="nucleotide sequence ID" value="NZ_JBHSUS010000001.1"/>
</dbReference>
<dbReference type="Gene3D" id="3.30.530.20">
    <property type="match status" value="1"/>
</dbReference>
<feature type="domain" description="Activator of Hsp90 ATPase homologue 1/2-like C-terminal" evidence="2">
    <location>
        <begin position="10"/>
        <end position="132"/>
    </location>
</feature>
<evidence type="ECO:0000259" key="2">
    <source>
        <dbReference type="Pfam" id="PF08327"/>
    </source>
</evidence>
<sequence length="136" mass="15287">MKILVKAHVNTSAEHAWAVYTQPQHIVNWNFASDDWCCPSADYDVRVGGRFTSRMEAKDGSMGFDFGGSFTHVVPMQALDYRMDDNREAAVRFTQKGQGVNVTVEFDAETTHSAEMQRGGWQAILDNYARYAEAQA</sequence>
<keyword evidence="4" id="KW-1185">Reference proteome</keyword>
<dbReference type="InterPro" id="IPR023393">
    <property type="entry name" value="START-like_dom_sf"/>
</dbReference>
<protein>
    <submittedName>
        <fullName evidence="3">SRPBCC domain-containing protein</fullName>
    </submittedName>
</protein>
<comment type="similarity">
    <text evidence="1">Belongs to the AHA1 family.</text>
</comment>
<dbReference type="InterPro" id="IPR013538">
    <property type="entry name" value="ASHA1/2-like_C"/>
</dbReference>
<dbReference type="EMBL" id="JBHSUS010000001">
    <property type="protein sequence ID" value="MFC6439431.1"/>
    <property type="molecule type" value="Genomic_DNA"/>
</dbReference>
<organism evidence="3 4">
    <name type="scientific">Pseudobowmanella zhangzhouensis</name>
    <dbReference type="NCBI Taxonomy" id="1537679"/>
    <lineage>
        <taxon>Bacteria</taxon>
        <taxon>Pseudomonadati</taxon>
        <taxon>Pseudomonadota</taxon>
        <taxon>Gammaproteobacteria</taxon>
        <taxon>Alteromonadales</taxon>
        <taxon>Alteromonadaceae</taxon>
    </lineage>
</organism>
<name>A0ABW1XI11_9ALTE</name>
<evidence type="ECO:0000313" key="4">
    <source>
        <dbReference type="Proteomes" id="UP001596364"/>
    </source>
</evidence>
<dbReference type="SUPFAM" id="SSF55961">
    <property type="entry name" value="Bet v1-like"/>
    <property type="match status" value="1"/>
</dbReference>
<comment type="caution">
    <text evidence="3">The sequence shown here is derived from an EMBL/GenBank/DDBJ whole genome shotgun (WGS) entry which is preliminary data.</text>
</comment>
<evidence type="ECO:0000256" key="1">
    <source>
        <dbReference type="ARBA" id="ARBA00006817"/>
    </source>
</evidence>
<dbReference type="Pfam" id="PF08327">
    <property type="entry name" value="AHSA1"/>
    <property type="match status" value="1"/>
</dbReference>
<gene>
    <name evidence="3" type="ORF">ACFP85_04625</name>
</gene>
<proteinExistence type="inferred from homology"/>